<protein>
    <submittedName>
        <fullName evidence="5">Mce family protein</fullName>
    </submittedName>
</protein>
<feature type="compositionally biased region" description="Basic and acidic residues" evidence="1">
    <location>
        <begin position="444"/>
        <end position="473"/>
    </location>
</feature>
<dbReference type="Pfam" id="PF11887">
    <property type="entry name" value="Mce4_CUP1"/>
    <property type="match status" value="1"/>
</dbReference>
<keyword evidence="2" id="KW-1133">Transmembrane helix</keyword>
<keyword evidence="6" id="KW-1185">Reference proteome</keyword>
<dbReference type="STRING" id="1073574.GOARA_052_00440"/>
<accession>G7H2S0</accession>
<feature type="region of interest" description="Disordered" evidence="1">
    <location>
        <begin position="419"/>
        <end position="473"/>
    </location>
</feature>
<feature type="domain" description="Mce/MlaD" evidence="3">
    <location>
        <begin position="46"/>
        <end position="130"/>
    </location>
</feature>
<dbReference type="PANTHER" id="PTHR33371">
    <property type="entry name" value="INTERMEMBRANE PHOSPHOLIPID TRANSPORT SYSTEM BINDING PROTEIN MLAD-RELATED"/>
    <property type="match status" value="1"/>
</dbReference>
<keyword evidence="2" id="KW-0812">Transmembrane</keyword>
<dbReference type="AlphaFoldDB" id="G7H2S0"/>
<dbReference type="PANTHER" id="PTHR33371:SF19">
    <property type="entry name" value="MCE-FAMILY PROTEIN MCE4A"/>
    <property type="match status" value="1"/>
</dbReference>
<dbReference type="InterPro" id="IPR052336">
    <property type="entry name" value="MlaD_Phospholipid_Transporter"/>
</dbReference>
<name>G7H2S0_9ACTN</name>
<evidence type="ECO:0000256" key="2">
    <source>
        <dbReference type="SAM" id="Phobius"/>
    </source>
</evidence>
<reference evidence="5 6" key="1">
    <citation type="submission" date="2011-11" db="EMBL/GenBank/DDBJ databases">
        <title>Whole genome shotgun sequence of Gordonia araii NBRC 100433.</title>
        <authorList>
            <person name="Yoshida Y."/>
            <person name="Hosoyama A."/>
            <person name="Tsuchikane K."/>
            <person name="Katsumata H."/>
            <person name="Yamazaki S."/>
            <person name="Fujita N."/>
        </authorList>
    </citation>
    <scope>NUCLEOTIDE SEQUENCE [LARGE SCALE GENOMIC DNA]</scope>
    <source>
        <strain evidence="5 6">NBRC 100433</strain>
    </source>
</reference>
<evidence type="ECO:0000259" key="4">
    <source>
        <dbReference type="Pfam" id="PF11887"/>
    </source>
</evidence>
<evidence type="ECO:0000313" key="5">
    <source>
        <dbReference type="EMBL" id="GAB10145.1"/>
    </source>
</evidence>
<keyword evidence="2" id="KW-0472">Membrane</keyword>
<dbReference type="GO" id="GO:0005576">
    <property type="term" value="C:extracellular region"/>
    <property type="evidence" value="ECO:0007669"/>
    <property type="project" value="TreeGrafter"/>
</dbReference>
<gene>
    <name evidence="5" type="primary">mceA</name>
    <name evidence="5" type="ORF">GOARA_052_00440</name>
</gene>
<dbReference type="InterPro" id="IPR024516">
    <property type="entry name" value="Mce_C"/>
</dbReference>
<evidence type="ECO:0000313" key="6">
    <source>
        <dbReference type="Proteomes" id="UP000035088"/>
    </source>
</evidence>
<sequence length="473" mass="50141">MPFIDTSGRNPSLTSYVLRGAVFVAVLAVLFTLLGMRYQGRFDKVVPVTATLTDVGDGLVSAADVRYNGYIVGEVAGVTPSERVGKNGIQMRDVKIELDPKQAEGIPGNVTARTVPSNLFGVNSVELLPPPEGATPTKLTSDAKIEADQTMATLALQDAQNQLRDIMRAVPPEQFAAVLGTIADAMRGGGTTFAMFSESLREYFEQLNAMFPAGARPGFDDFNATVMGLSRSAPQLLDALGKSVVPAATIAENQRNMTALLSAAQGVTDETLALFAANGDVGKHLVSDMRQVVGAAVLEPRALPDAIVALNRLAARVQTVFTGSNGHVRLNLGISFGVFMRYTRQNCPVYNGGKFGQLRGPGCVGPGTGTGPTSSGPLAIFPPSMRRMAAGSVTTGTDVDTLRKMLGRDPSPAEILMLGPLVDSTKPKADRAPKPPGQRKPSARKSDRDKKPQTKRPDAKPREAKPQQSEGER</sequence>
<evidence type="ECO:0000259" key="3">
    <source>
        <dbReference type="Pfam" id="PF02470"/>
    </source>
</evidence>
<dbReference type="Proteomes" id="UP000035088">
    <property type="component" value="Unassembled WGS sequence"/>
</dbReference>
<dbReference type="EMBL" id="BAEE01000052">
    <property type="protein sequence ID" value="GAB10145.1"/>
    <property type="molecule type" value="Genomic_DNA"/>
</dbReference>
<feature type="domain" description="Mammalian cell entry C-terminal" evidence="4">
    <location>
        <begin position="136"/>
        <end position="326"/>
    </location>
</feature>
<feature type="transmembrane region" description="Helical" evidence="2">
    <location>
        <begin position="16"/>
        <end position="34"/>
    </location>
</feature>
<dbReference type="OrthoDB" id="4571090at2"/>
<dbReference type="Pfam" id="PF02470">
    <property type="entry name" value="MlaD"/>
    <property type="match status" value="1"/>
</dbReference>
<proteinExistence type="predicted"/>
<comment type="caution">
    <text evidence="5">The sequence shown here is derived from an EMBL/GenBank/DDBJ whole genome shotgun (WGS) entry which is preliminary data.</text>
</comment>
<dbReference type="InterPro" id="IPR003399">
    <property type="entry name" value="Mce/MlaD"/>
</dbReference>
<organism evidence="5 6">
    <name type="scientific">Gordonia araii NBRC 100433</name>
    <dbReference type="NCBI Taxonomy" id="1073574"/>
    <lineage>
        <taxon>Bacteria</taxon>
        <taxon>Bacillati</taxon>
        <taxon>Actinomycetota</taxon>
        <taxon>Actinomycetes</taxon>
        <taxon>Mycobacteriales</taxon>
        <taxon>Gordoniaceae</taxon>
        <taxon>Gordonia</taxon>
    </lineage>
</organism>
<dbReference type="RefSeq" id="WP_007322220.1">
    <property type="nucleotide sequence ID" value="NZ_BAEE01000052.1"/>
</dbReference>
<dbReference type="GO" id="GO:0051701">
    <property type="term" value="P:biological process involved in interaction with host"/>
    <property type="evidence" value="ECO:0007669"/>
    <property type="project" value="TreeGrafter"/>
</dbReference>
<evidence type="ECO:0000256" key="1">
    <source>
        <dbReference type="SAM" id="MobiDB-lite"/>
    </source>
</evidence>